<evidence type="ECO:0000313" key="2">
    <source>
        <dbReference type="Proteomes" id="UP001604277"/>
    </source>
</evidence>
<dbReference type="AlphaFoldDB" id="A0ABD1VEP4"/>
<keyword evidence="2" id="KW-1185">Reference proteome</keyword>
<gene>
    <name evidence="1" type="ORF">Fot_17092</name>
</gene>
<accession>A0ABD1VEP4</accession>
<name>A0ABD1VEP4_9LAMI</name>
<reference evidence="2" key="1">
    <citation type="submission" date="2024-07" db="EMBL/GenBank/DDBJ databases">
        <title>Two chromosome-level genome assemblies of Korean endemic species Abeliophyllum distichum and Forsythia ovata (Oleaceae).</title>
        <authorList>
            <person name="Jang H."/>
        </authorList>
    </citation>
    <scope>NUCLEOTIDE SEQUENCE [LARGE SCALE GENOMIC DNA]</scope>
</reference>
<organism evidence="1 2">
    <name type="scientific">Forsythia ovata</name>
    <dbReference type="NCBI Taxonomy" id="205694"/>
    <lineage>
        <taxon>Eukaryota</taxon>
        <taxon>Viridiplantae</taxon>
        <taxon>Streptophyta</taxon>
        <taxon>Embryophyta</taxon>
        <taxon>Tracheophyta</taxon>
        <taxon>Spermatophyta</taxon>
        <taxon>Magnoliopsida</taxon>
        <taxon>eudicotyledons</taxon>
        <taxon>Gunneridae</taxon>
        <taxon>Pentapetalae</taxon>
        <taxon>asterids</taxon>
        <taxon>lamiids</taxon>
        <taxon>Lamiales</taxon>
        <taxon>Oleaceae</taxon>
        <taxon>Forsythieae</taxon>
        <taxon>Forsythia</taxon>
    </lineage>
</organism>
<comment type="caution">
    <text evidence="1">The sequence shown here is derived from an EMBL/GenBank/DDBJ whole genome shotgun (WGS) entry which is preliminary data.</text>
</comment>
<evidence type="ECO:0000313" key="1">
    <source>
        <dbReference type="EMBL" id="KAL2535701.1"/>
    </source>
</evidence>
<sequence length="109" mass="12643">MGQVSRLAVTCIACYIHRIVSRPLVGPGSQIYLTMRLLEVAHTKPSASSWQQLLRGIFLPWERCYKDISSHYSLASQRHDFLWLITAIIMYVIQLSRDIFKESRGYQQV</sequence>
<protein>
    <submittedName>
        <fullName evidence="1">Uncharacterized protein</fullName>
    </submittedName>
</protein>
<proteinExistence type="predicted"/>
<dbReference type="EMBL" id="JBFOLJ010000005">
    <property type="protein sequence ID" value="KAL2535701.1"/>
    <property type="molecule type" value="Genomic_DNA"/>
</dbReference>
<dbReference type="Proteomes" id="UP001604277">
    <property type="component" value="Unassembled WGS sequence"/>
</dbReference>